<keyword evidence="2" id="KW-1185">Reference proteome</keyword>
<dbReference type="EMBL" id="UYRU01111547">
    <property type="protein sequence ID" value="VDN44449.1"/>
    <property type="molecule type" value="Genomic_DNA"/>
</dbReference>
<dbReference type="OrthoDB" id="6263530at2759"/>
<protein>
    <submittedName>
        <fullName evidence="1">Uncharacterized protein</fullName>
    </submittedName>
</protein>
<name>A0A3P7RUE0_DIBLA</name>
<accession>A0A3P7RUE0</accession>
<reference evidence="1 2" key="1">
    <citation type="submission" date="2018-11" db="EMBL/GenBank/DDBJ databases">
        <authorList>
            <consortium name="Pathogen Informatics"/>
        </authorList>
    </citation>
    <scope>NUCLEOTIDE SEQUENCE [LARGE SCALE GENOMIC DNA]</scope>
</reference>
<gene>
    <name evidence="1" type="ORF">DILT_LOCUS19336</name>
</gene>
<dbReference type="Proteomes" id="UP000281553">
    <property type="component" value="Unassembled WGS sequence"/>
</dbReference>
<organism evidence="1 2">
    <name type="scientific">Dibothriocephalus latus</name>
    <name type="common">Fish tapeworm</name>
    <name type="synonym">Diphyllobothrium latum</name>
    <dbReference type="NCBI Taxonomy" id="60516"/>
    <lineage>
        <taxon>Eukaryota</taxon>
        <taxon>Metazoa</taxon>
        <taxon>Spiralia</taxon>
        <taxon>Lophotrochozoa</taxon>
        <taxon>Platyhelminthes</taxon>
        <taxon>Cestoda</taxon>
        <taxon>Eucestoda</taxon>
        <taxon>Diphyllobothriidea</taxon>
        <taxon>Diphyllobothriidae</taxon>
        <taxon>Dibothriocephalus</taxon>
    </lineage>
</organism>
<proteinExistence type="predicted"/>
<evidence type="ECO:0000313" key="1">
    <source>
        <dbReference type="EMBL" id="VDN44449.1"/>
    </source>
</evidence>
<evidence type="ECO:0000313" key="2">
    <source>
        <dbReference type="Proteomes" id="UP000281553"/>
    </source>
</evidence>
<dbReference type="AlphaFoldDB" id="A0A3P7RUE0"/>
<sequence length="149" mass="16923">MLLQIAFTFWNVQAREDSRNSLIKHLKSSLTKEKLKTLKNTLKTCCETGDLSQNGSEITVVKDNIPAEGELPTEGDLLAEVGQSTARLRSELNITRQRADRLQMQLDTLRGLHLATVTGKPPKQAIERLFDQLAFLEKQQELKNRHLEE</sequence>